<dbReference type="InterPro" id="IPR052907">
    <property type="entry name" value="Beta-lactamase/esterase"/>
</dbReference>
<dbReference type="Pfam" id="PF00144">
    <property type="entry name" value="Beta-lactamase"/>
    <property type="match status" value="1"/>
</dbReference>
<accession>K6GIB7</accession>
<evidence type="ECO:0000313" key="3">
    <source>
        <dbReference type="Proteomes" id="UP000010310"/>
    </source>
</evidence>
<evidence type="ECO:0000313" key="2">
    <source>
        <dbReference type="EMBL" id="EKO36730.1"/>
    </source>
</evidence>
<keyword evidence="3" id="KW-1185">Reference proteome</keyword>
<dbReference type="InterPro" id="IPR001466">
    <property type="entry name" value="Beta-lactam-related"/>
</dbReference>
<dbReference type="Gene3D" id="3.40.710.10">
    <property type="entry name" value="DD-peptidase/beta-lactamase superfamily"/>
    <property type="match status" value="1"/>
</dbReference>
<dbReference type="InterPro" id="IPR012338">
    <property type="entry name" value="Beta-lactam/transpept-like"/>
</dbReference>
<reference evidence="2 3" key="1">
    <citation type="submission" date="2012-09" db="EMBL/GenBank/DDBJ databases">
        <authorList>
            <person name="Dupont C.L."/>
            <person name="Rusch D.B."/>
            <person name="Lombardo M.-J."/>
            <person name="Novotny M."/>
            <person name="Yee-Greenbaum J."/>
            <person name="Laskin R."/>
        </authorList>
    </citation>
    <scope>NUCLEOTIDE SEQUENCE [LARGE SCALE GENOMIC DNA]</scope>
    <source>
        <strain evidence="2">SAR86E</strain>
    </source>
</reference>
<dbReference type="PANTHER" id="PTHR43319:SF3">
    <property type="entry name" value="BETA-LACTAMASE-RELATED DOMAIN-CONTAINING PROTEIN"/>
    <property type="match status" value="1"/>
</dbReference>
<gene>
    <name evidence="2" type="ORF">B273_1115</name>
</gene>
<dbReference type="PANTHER" id="PTHR43319">
    <property type="entry name" value="BETA-LACTAMASE-RELATED"/>
    <property type="match status" value="1"/>
</dbReference>
<name>K6GIB7_9GAMM</name>
<dbReference type="AlphaFoldDB" id="K6GIB7"/>
<dbReference type="EMBL" id="AMWX01000002">
    <property type="protein sequence ID" value="EKO36730.1"/>
    <property type="molecule type" value="Genomic_DNA"/>
</dbReference>
<proteinExistence type="predicted"/>
<dbReference type="STRING" id="1208365.B273_1115"/>
<sequence length="403" mass="44256">MINGTCDPRFKKVQDAFLKTFKTEFETGAALAVELDGELVINLWGGYQDASRAKAWQEDTLVNVFSVTKGVIATCISRLIDQGKLDPSMKVAHYWPEYGCNGKEDTKVSDLLCHRAAMFGFKDGIPEGSFQDWKKFVHRLEVQAPYSKPGSSQGYHALTFGWLTGELVRRVDGRSVGQYFKDEIAAPFGIDFHIGLPIIDHGRCADMIMMERNKIKLPGEFIKYIPNFVLPTALKNFKTALISGDFHEAFQSREEDAVNYVNSVDWRLAEIPSANGHGSAKSLAKLFGILSNGCSRDGISIMSKDVLQNAITPYSSGPDSVLFGAPIKFGLGYELAQGISTIGDMSPHLSDRMFGHAGVGGAVAFGDPDKSLGYGFVCNQQHHPKVLYQSSNGLTKEIYSIIS</sequence>
<dbReference type="Proteomes" id="UP000010310">
    <property type="component" value="Unassembled WGS sequence"/>
</dbReference>
<comment type="caution">
    <text evidence="2">The sequence shown here is derived from an EMBL/GenBank/DDBJ whole genome shotgun (WGS) entry which is preliminary data.</text>
</comment>
<organism evidence="2 3">
    <name type="scientific">SAR86 cluster bacterium SAR86E</name>
    <dbReference type="NCBI Taxonomy" id="1208365"/>
    <lineage>
        <taxon>Bacteria</taxon>
        <taxon>Pseudomonadati</taxon>
        <taxon>Pseudomonadota</taxon>
        <taxon>Gammaproteobacteria</taxon>
        <taxon>SAR86 cluster</taxon>
    </lineage>
</organism>
<dbReference type="SUPFAM" id="SSF56601">
    <property type="entry name" value="beta-lactamase/transpeptidase-like"/>
    <property type="match status" value="1"/>
</dbReference>
<protein>
    <submittedName>
        <fullName evidence="2">Beta-lactamase</fullName>
    </submittedName>
</protein>
<evidence type="ECO:0000259" key="1">
    <source>
        <dbReference type="Pfam" id="PF00144"/>
    </source>
</evidence>
<feature type="domain" description="Beta-lactamase-related" evidence="1">
    <location>
        <begin position="27"/>
        <end position="383"/>
    </location>
</feature>